<dbReference type="AlphaFoldDB" id="A0A8X6NS35"/>
<dbReference type="EMBL" id="BMAW01107138">
    <property type="protein sequence ID" value="GFT27796.1"/>
    <property type="molecule type" value="Genomic_DNA"/>
</dbReference>
<dbReference type="Proteomes" id="UP000887013">
    <property type="component" value="Unassembled WGS sequence"/>
</dbReference>
<protein>
    <submittedName>
        <fullName evidence="2">Uncharacterized protein</fullName>
    </submittedName>
</protein>
<evidence type="ECO:0000256" key="1">
    <source>
        <dbReference type="SAM" id="MobiDB-lite"/>
    </source>
</evidence>
<accession>A0A8X6NS35</accession>
<feature type="region of interest" description="Disordered" evidence="1">
    <location>
        <begin position="47"/>
        <end position="71"/>
    </location>
</feature>
<feature type="compositionally biased region" description="Polar residues" evidence="1">
    <location>
        <begin position="55"/>
        <end position="65"/>
    </location>
</feature>
<sequence length="88" mass="9872">MMCSKINSVLGCSELGGKLNESVPVQCKKRFDRALLGTWIKKFNNEIREEDDSSDSNGGQLSTSSSREDDFWEDHQNIIGALERGQSF</sequence>
<keyword evidence="3" id="KW-1185">Reference proteome</keyword>
<gene>
    <name evidence="2" type="ORF">NPIL_377711</name>
</gene>
<evidence type="ECO:0000313" key="2">
    <source>
        <dbReference type="EMBL" id="GFT27796.1"/>
    </source>
</evidence>
<comment type="caution">
    <text evidence="2">The sequence shown here is derived from an EMBL/GenBank/DDBJ whole genome shotgun (WGS) entry which is preliminary data.</text>
</comment>
<proteinExistence type="predicted"/>
<name>A0A8X6NS35_NEPPI</name>
<evidence type="ECO:0000313" key="3">
    <source>
        <dbReference type="Proteomes" id="UP000887013"/>
    </source>
</evidence>
<organism evidence="2 3">
    <name type="scientific">Nephila pilipes</name>
    <name type="common">Giant wood spider</name>
    <name type="synonym">Nephila maculata</name>
    <dbReference type="NCBI Taxonomy" id="299642"/>
    <lineage>
        <taxon>Eukaryota</taxon>
        <taxon>Metazoa</taxon>
        <taxon>Ecdysozoa</taxon>
        <taxon>Arthropoda</taxon>
        <taxon>Chelicerata</taxon>
        <taxon>Arachnida</taxon>
        <taxon>Araneae</taxon>
        <taxon>Araneomorphae</taxon>
        <taxon>Entelegynae</taxon>
        <taxon>Araneoidea</taxon>
        <taxon>Nephilidae</taxon>
        <taxon>Nephila</taxon>
    </lineage>
</organism>
<reference evidence="2" key="1">
    <citation type="submission" date="2020-08" db="EMBL/GenBank/DDBJ databases">
        <title>Multicomponent nature underlies the extraordinary mechanical properties of spider dragline silk.</title>
        <authorList>
            <person name="Kono N."/>
            <person name="Nakamura H."/>
            <person name="Mori M."/>
            <person name="Yoshida Y."/>
            <person name="Ohtoshi R."/>
            <person name="Malay A.D."/>
            <person name="Moran D.A.P."/>
            <person name="Tomita M."/>
            <person name="Numata K."/>
            <person name="Arakawa K."/>
        </authorList>
    </citation>
    <scope>NUCLEOTIDE SEQUENCE</scope>
</reference>